<keyword evidence="1" id="KW-0812">Transmembrane</keyword>
<dbReference type="eggNOG" id="COG0786">
    <property type="taxonomic scope" value="Bacteria"/>
</dbReference>
<protein>
    <recommendedName>
        <fullName evidence="4">Sodium/glutamate symporter</fullName>
    </recommendedName>
</protein>
<dbReference type="OrthoDB" id="3243277at2"/>
<evidence type="ECO:0000256" key="1">
    <source>
        <dbReference type="SAM" id="Phobius"/>
    </source>
</evidence>
<dbReference type="RefSeq" id="WP_009200966.1">
    <property type="nucleotide sequence ID" value="NZ_ACJX03000001.1"/>
</dbReference>
<evidence type="ECO:0000313" key="3">
    <source>
        <dbReference type="Proteomes" id="UP000005273"/>
    </source>
</evidence>
<proteinExistence type="predicted"/>
<feature type="transmembrane region" description="Helical" evidence="1">
    <location>
        <begin position="6"/>
        <end position="22"/>
    </location>
</feature>
<feature type="transmembrane region" description="Helical" evidence="1">
    <location>
        <begin position="375"/>
        <end position="395"/>
    </location>
</feature>
<dbReference type="Proteomes" id="UP000005273">
    <property type="component" value="Unassembled WGS sequence"/>
</dbReference>
<dbReference type="CDD" id="cd21416">
    <property type="entry name" value="HDC_protein"/>
    <property type="match status" value="1"/>
</dbReference>
<dbReference type="AlphaFoldDB" id="A0A0T5XDA7"/>
<gene>
    <name evidence="2" type="ORF">HMPREF1705_03626</name>
</gene>
<feature type="transmembrane region" description="Helical" evidence="1">
    <location>
        <begin position="269"/>
        <end position="289"/>
    </location>
</feature>
<feature type="transmembrane region" description="Helical" evidence="1">
    <location>
        <begin position="245"/>
        <end position="262"/>
    </location>
</feature>
<name>A0A0T5XDA7_9BACT</name>
<evidence type="ECO:0008006" key="4">
    <source>
        <dbReference type="Google" id="ProtNLM"/>
    </source>
</evidence>
<accession>A0A0T5XDA7</accession>
<organism evidence="2 3">
    <name type="scientific">Acetomicrobium hydrogeniformans ATCC BAA-1850</name>
    <dbReference type="NCBI Taxonomy" id="592015"/>
    <lineage>
        <taxon>Bacteria</taxon>
        <taxon>Thermotogati</taxon>
        <taxon>Synergistota</taxon>
        <taxon>Synergistia</taxon>
        <taxon>Synergistales</taxon>
        <taxon>Acetomicrobiaceae</taxon>
        <taxon>Acetomicrobium</taxon>
    </lineage>
</organism>
<dbReference type="EMBL" id="ACJX03000001">
    <property type="protein sequence ID" value="KRT36347.1"/>
    <property type="molecule type" value="Genomic_DNA"/>
</dbReference>
<feature type="transmembrane region" description="Helical" evidence="1">
    <location>
        <begin position="295"/>
        <end position="321"/>
    </location>
</feature>
<keyword evidence="1" id="KW-0472">Membrane</keyword>
<comment type="caution">
    <text evidence="2">The sequence shown here is derived from an EMBL/GenBank/DDBJ whole genome shotgun (WGS) entry which is preliminary data.</text>
</comment>
<feature type="transmembrane region" description="Helical" evidence="1">
    <location>
        <begin position="90"/>
        <end position="112"/>
    </location>
</feature>
<feature type="transmembrane region" description="Helical" evidence="1">
    <location>
        <begin position="29"/>
        <end position="48"/>
    </location>
</feature>
<keyword evidence="1" id="KW-1133">Transmembrane helix</keyword>
<evidence type="ECO:0000313" key="2">
    <source>
        <dbReference type="EMBL" id="KRT36347.1"/>
    </source>
</evidence>
<reference evidence="3" key="1">
    <citation type="submission" date="2012-09" db="EMBL/GenBank/DDBJ databases">
        <authorList>
            <person name="Weinstock G."/>
            <person name="Sodergren E."/>
            <person name="Clifton S."/>
            <person name="Fulton L."/>
            <person name="Fulton B."/>
            <person name="Courtney L."/>
            <person name="Fronick C."/>
            <person name="Harrison M."/>
            <person name="Strong C."/>
            <person name="Farmer C."/>
            <person name="Delehaunty K."/>
            <person name="Markovic C."/>
            <person name="Hall O."/>
            <person name="Minx P."/>
            <person name="Tomlinson C."/>
            <person name="Mitreva M."/>
            <person name="Nelson J."/>
            <person name="Hou S."/>
            <person name="Wollam A."/>
            <person name="Pepin K.H."/>
            <person name="Johnson M."/>
            <person name="Bhonagiri V."/>
            <person name="Nash W.E."/>
            <person name="Suruliraj S."/>
            <person name="Warren W."/>
            <person name="Chinwalla A."/>
            <person name="Mardis E.R."/>
            <person name="Wilson R.K."/>
        </authorList>
    </citation>
    <scope>NUCLEOTIDE SEQUENCE [LARGE SCALE GENOMIC DNA]</scope>
    <source>
        <strain evidence="3">OS1</strain>
    </source>
</reference>
<feature type="transmembrane region" description="Helical" evidence="1">
    <location>
        <begin position="60"/>
        <end position="78"/>
    </location>
</feature>
<feature type="transmembrane region" description="Helical" evidence="1">
    <location>
        <begin position="221"/>
        <end position="239"/>
    </location>
</feature>
<dbReference type="STRING" id="592015.HMPREF1705_03626"/>
<dbReference type="InterPro" id="IPR049576">
    <property type="entry name" value="HDC-like"/>
</dbReference>
<keyword evidence="3" id="KW-1185">Reference proteome</keyword>
<feature type="transmembrane region" description="Helical" evidence="1">
    <location>
        <begin position="146"/>
        <end position="169"/>
    </location>
</feature>
<sequence length="398" mass="43006">MNFDLIAAFTIVLFILYIGDFISTKTKAFVPSVFVAAVLFLLGFWTILPENLIDLACLGQPLATLSMYLLLVHMGTMLNLKELAAQWRTVVISLGGIIGISLGTLTIGKYLFGWETVVISTPPLTGGIVAALMMQNAAMEKGLVELSVLAIVMYVTQGFFGYPLTAIALKREGKRLLTAFRKGEIKAETATSNGPSDVSQKRSKLQIIPEIPPKYRTTYMYLFKLGIVAWASAITATAINEVVSRFVICLIFGVIAAEIGFLERRPLDLSGSFGFMMTTLMAFIFAGLAKATPNMIVSLVGPLFGIIAIGITGMALFSMALGKLLGYSKEMSFACALTALYGFPPNYVLTEEASKALAENPEEFKFLMDSLLPKMLVGGFTTVTIASVILAGIFVNLL</sequence>